<evidence type="ECO:0000256" key="1">
    <source>
        <dbReference type="SAM" id="SignalP"/>
    </source>
</evidence>
<accession>A0ABU4LDI0</accession>
<dbReference type="EMBL" id="JARAVY010000017">
    <property type="protein sequence ID" value="MDX2913827.1"/>
    <property type="molecule type" value="Genomic_DNA"/>
</dbReference>
<dbReference type="Proteomes" id="UP001271723">
    <property type="component" value="Unassembled WGS sequence"/>
</dbReference>
<organism evidence="2 3">
    <name type="scientific">Streptomyces griseiscabiei</name>
    <dbReference type="NCBI Taxonomy" id="2993540"/>
    <lineage>
        <taxon>Bacteria</taxon>
        <taxon>Bacillati</taxon>
        <taxon>Actinomycetota</taxon>
        <taxon>Actinomycetes</taxon>
        <taxon>Kitasatosporales</taxon>
        <taxon>Streptomycetaceae</taxon>
        <taxon>Streptomyces</taxon>
    </lineage>
</organism>
<evidence type="ECO:0000313" key="2">
    <source>
        <dbReference type="EMBL" id="MDX2913827.1"/>
    </source>
</evidence>
<reference evidence="2 3" key="1">
    <citation type="journal article" date="2023" name="Microb. Genom.">
        <title>Mesoterricola silvestris gen. nov., sp. nov., Mesoterricola sediminis sp. nov., Geothrix oryzae sp. nov., Geothrix edaphica sp. nov., Geothrix rubra sp. nov., and Geothrix limicola sp. nov., six novel members of Acidobacteriota isolated from soils.</title>
        <authorList>
            <person name="Weisberg A.J."/>
            <person name="Pearce E."/>
            <person name="Kramer C.G."/>
            <person name="Chang J.H."/>
            <person name="Clarke C.R."/>
        </authorList>
    </citation>
    <scope>NUCLEOTIDE SEQUENCE [LARGE SCALE GENOMIC DNA]</scope>
    <source>
        <strain evidence="2 3">NRRL_B-2795</strain>
    </source>
</reference>
<keyword evidence="1" id="KW-0732">Signal</keyword>
<evidence type="ECO:0000313" key="3">
    <source>
        <dbReference type="Proteomes" id="UP001271723"/>
    </source>
</evidence>
<keyword evidence="3" id="KW-1185">Reference proteome</keyword>
<comment type="caution">
    <text evidence="2">The sequence shown here is derived from an EMBL/GenBank/DDBJ whole genome shotgun (WGS) entry which is preliminary data.</text>
</comment>
<protein>
    <recommendedName>
        <fullName evidence="4">SH3 domain-containing protein</fullName>
    </recommendedName>
</protein>
<feature type="chain" id="PRO_5046905113" description="SH3 domain-containing protein" evidence="1">
    <location>
        <begin position="32"/>
        <end position="113"/>
    </location>
</feature>
<dbReference type="RefSeq" id="WP_060880679.1">
    <property type="nucleotide sequence ID" value="NZ_JAGJBZ010000005.1"/>
</dbReference>
<sequence length="113" mass="11674">MRPVIRRAATAAAATSVLMGGLALTASPASAAVGSGACTRNDANHTIYAPNLTWPAVHSGPGAGYKVTAHVDSAQGFYVKCSAKSKAGNRWYYGHVEAGSDSGRYGWVWAGNF</sequence>
<evidence type="ECO:0008006" key="4">
    <source>
        <dbReference type="Google" id="ProtNLM"/>
    </source>
</evidence>
<gene>
    <name evidence="2" type="ORF">PV517_34810</name>
</gene>
<feature type="signal peptide" evidence="1">
    <location>
        <begin position="1"/>
        <end position="31"/>
    </location>
</feature>
<proteinExistence type="predicted"/>
<name>A0ABU4LDI0_9ACTN</name>